<evidence type="ECO:0000256" key="1">
    <source>
        <dbReference type="SAM" id="MobiDB-lite"/>
    </source>
</evidence>
<keyword evidence="3" id="KW-1185">Reference proteome</keyword>
<organism evidence="2 3">
    <name type="scientific">Coleophoma cylindrospora</name>
    <dbReference type="NCBI Taxonomy" id="1849047"/>
    <lineage>
        <taxon>Eukaryota</taxon>
        <taxon>Fungi</taxon>
        <taxon>Dikarya</taxon>
        <taxon>Ascomycota</taxon>
        <taxon>Pezizomycotina</taxon>
        <taxon>Leotiomycetes</taxon>
        <taxon>Helotiales</taxon>
        <taxon>Dermateaceae</taxon>
        <taxon>Coleophoma</taxon>
    </lineage>
</organism>
<gene>
    <name evidence="2" type="ORF">BP6252_10236</name>
</gene>
<dbReference type="EMBL" id="PDLM01000012">
    <property type="protein sequence ID" value="RDW64585.1"/>
    <property type="molecule type" value="Genomic_DNA"/>
</dbReference>
<feature type="region of interest" description="Disordered" evidence="1">
    <location>
        <begin position="123"/>
        <end position="173"/>
    </location>
</feature>
<dbReference type="AlphaFoldDB" id="A0A3D8QS07"/>
<reference evidence="2 3" key="1">
    <citation type="journal article" date="2018" name="IMA Fungus">
        <title>IMA Genome-F 9: Draft genome sequence of Annulohypoxylon stygium, Aspergillus mulundensis, Berkeleyomyces basicola (syn. Thielaviopsis basicola), Ceratocystis smalleyi, two Cercospora beticola strains, Coleophoma cylindrospora, Fusarium fracticaudum, Phialophora cf. hyalina, and Morchella septimelata.</title>
        <authorList>
            <person name="Wingfield B.D."/>
            <person name="Bills G.F."/>
            <person name="Dong Y."/>
            <person name="Huang W."/>
            <person name="Nel W.J."/>
            <person name="Swalarsk-Parry B.S."/>
            <person name="Vaghefi N."/>
            <person name="Wilken P.M."/>
            <person name="An Z."/>
            <person name="de Beer Z.W."/>
            <person name="De Vos L."/>
            <person name="Chen L."/>
            <person name="Duong T.A."/>
            <person name="Gao Y."/>
            <person name="Hammerbacher A."/>
            <person name="Kikkert J.R."/>
            <person name="Li Y."/>
            <person name="Li H."/>
            <person name="Li K."/>
            <person name="Li Q."/>
            <person name="Liu X."/>
            <person name="Ma X."/>
            <person name="Naidoo K."/>
            <person name="Pethybridge S.J."/>
            <person name="Sun J."/>
            <person name="Steenkamp E.T."/>
            <person name="van der Nest M.A."/>
            <person name="van Wyk S."/>
            <person name="Wingfield M.J."/>
            <person name="Xiong C."/>
            <person name="Yue Q."/>
            <person name="Zhang X."/>
        </authorList>
    </citation>
    <scope>NUCLEOTIDE SEQUENCE [LARGE SCALE GENOMIC DNA]</scope>
    <source>
        <strain evidence="2 3">BP6252</strain>
    </source>
</reference>
<comment type="caution">
    <text evidence="2">The sequence shown here is derived from an EMBL/GenBank/DDBJ whole genome shotgun (WGS) entry which is preliminary data.</text>
</comment>
<proteinExistence type="predicted"/>
<dbReference type="Proteomes" id="UP000256645">
    <property type="component" value="Unassembled WGS sequence"/>
</dbReference>
<sequence length="286" mass="31868">MSFRKGVAINQESLGTSTVDDKNPAHSIQFAMKTRNEGIMSETKNQYDGRDYEKHAGHSNLHGCYNERHVDSALHYGGWPNVRATQIPGADVVLVDQERKPVIVLAFQALLLIPRCQVEVGNGHKKGCARPGRPLLDEPPDIDAGAMLHSQAEANRDGADDREKHGAEDGEEESKQVMAIMLLLRLTWFPTNIAPALSEKAVELIGSSSGGFENHWMREKDGYKDGHHIVHTEHDQQLRVRPTGRAILFWHEPLVQNGSLSSFRHVNYQWEGCALTNDNAPENIST</sequence>
<feature type="compositionally biased region" description="Basic and acidic residues" evidence="1">
    <location>
        <begin position="154"/>
        <end position="168"/>
    </location>
</feature>
<name>A0A3D8QS07_9HELO</name>
<evidence type="ECO:0000313" key="3">
    <source>
        <dbReference type="Proteomes" id="UP000256645"/>
    </source>
</evidence>
<accession>A0A3D8QS07</accession>
<evidence type="ECO:0000313" key="2">
    <source>
        <dbReference type="EMBL" id="RDW64585.1"/>
    </source>
</evidence>
<protein>
    <submittedName>
        <fullName evidence="2">Uncharacterized protein</fullName>
    </submittedName>
</protein>